<dbReference type="PANTHER" id="PTHR43525">
    <property type="entry name" value="PROTEIN MALY"/>
    <property type="match status" value="1"/>
</dbReference>
<keyword evidence="8" id="KW-1185">Reference proteome</keyword>
<dbReference type="SUPFAM" id="SSF53383">
    <property type="entry name" value="PLP-dependent transferases"/>
    <property type="match status" value="1"/>
</dbReference>
<evidence type="ECO:0000256" key="3">
    <source>
        <dbReference type="ARBA" id="ARBA00022898"/>
    </source>
</evidence>
<dbReference type="InterPro" id="IPR051798">
    <property type="entry name" value="Class-II_PLP-Dep_Aminotrans"/>
</dbReference>
<dbReference type="CDD" id="cd00609">
    <property type="entry name" value="AAT_like"/>
    <property type="match status" value="1"/>
</dbReference>
<gene>
    <name evidence="7" type="ORF">KQ656_13270</name>
</gene>
<keyword evidence="3" id="KW-0663">Pyridoxal phosphate</keyword>
<evidence type="ECO:0000313" key="7">
    <source>
        <dbReference type="EMBL" id="MBU6114933.1"/>
    </source>
</evidence>
<comment type="cofactor">
    <cofactor evidence="1">
        <name>pyridoxal 5'-phosphate</name>
        <dbReference type="ChEBI" id="CHEBI:597326"/>
    </cofactor>
</comment>
<dbReference type="InterPro" id="IPR015424">
    <property type="entry name" value="PyrdxlP-dep_Trfase"/>
</dbReference>
<keyword evidence="4" id="KW-0456">Lyase</keyword>
<dbReference type="Proteomes" id="UP000770161">
    <property type="component" value="Unassembled WGS sequence"/>
</dbReference>
<dbReference type="NCBIfam" id="TIGR04350">
    <property type="entry name" value="C_S_lyase_PatB"/>
    <property type="match status" value="1"/>
</dbReference>
<name>A0ABS6H2B4_MAMLE</name>
<dbReference type="InterPro" id="IPR015422">
    <property type="entry name" value="PyrdxlP-dep_Trfase_small"/>
</dbReference>
<dbReference type="Gene3D" id="3.90.1150.10">
    <property type="entry name" value="Aspartate Aminotransferase, domain 1"/>
    <property type="match status" value="1"/>
</dbReference>
<dbReference type="EMBL" id="JAHLZN010000041">
    <property type="protein sequence ID" value="MBU6114933.1"/>
    <property type="molecule type" value="Genomic_DNA"/>
</dbReference>
<evidence type="ECO:0000256" key="5">
    <source>
        <dbReference type="ARBA" id="ARBA00037974"/>
    </source>
</evidence>
<dbReference type="InterPro" id="IPR004839">
    <property type="entry name" value="Aminotransferase_I/II_large"/>
</dbReference>
<dbReference type="InterPro" id="IPR015421">
    <property type="entry name" value="PyrdxlP-dep_Trfase_major"/>
</dbReference>
<evidence type="ECO:0000256" key="4">
    <source>
        <dbReference type="ARBA" id="ARBA00023239"/>
    </source>
</evidence>
<protein>
    <recommendedName>
        <fullName evidence="2">cysteine-S-conjugate beta-lyase</fullName>
        <ecNumber evidence="2">4.4.1.13</ecNumber>
    </recommendedName>
</protein>
<dbReference type="Pfam" id="PF00155">
    <property type="entry name" value="Aminotran_1_2"/>
    <property type="match status" value="1"/>
</dbReference>
<proteinExistence type="inferred from homology"/>
<keyword evidence="7" id="KW-0808">Transferase</keyword>
<dbReference type="GO" id="GO:0008483">
    <property type="term" value="F:transaminase activity"/>
    <property type="evidence" value="ECO:0007669"/>
    <property type="project" value="UniProtKB-KW"/>
</dbReference>
<dbReference type="PANTHER" id="PTHR43525:SF1">
    <property type="entry name" value="PROTEIN MALY"/>
    <property type="match status" value="1"/>
</dbReference>
<dbReference type="RefSeq" id="WP_194200795.1">
    <property type="nucleotide sequence ID" value="NZ_JADGLT010000219.1"/>
</dbReference>
<keyword evidence="7" id="KW-0032">Aminotransferase</keyword>
<evidence type="ECO:0000313" key="8">
    <source>
        <dbReference type="Proteomes" id="UP000770161"/>
    </source>
</evidence>
<evidence type="ECO:0000256" key="2">
    <source>
        <dbReference type="ARBA" id="ARBA00012224"/>
    </source>
</evidence>
<evidence type="ECO:0000256" key="1">
    <source>
        <dbReference type="ARBA" id="ARBA00001933"/>
    </source>
</evidence>
<comment type="similarity">
    <text evidence="5">Belongs to the class-II pyridoxal-phosphate-dependent aminotransferase family. MalY/PatB cystathionine beta-lyase subfamily.</text>
</comment>
<feature type="domain" description="Aminotransferase class I/classII large" evidence="6">
    <location>
        <begin position="31"/>
        <end position="382"/>
    </location>
</feature>
<organism evidence="7 8">
    <name type="scientific">Mammaliicoccus lentus</name>
    <name type="common">Staphylococcus lentus</name>
    <dbReference type="NCBI Taxonomy" id="42858"/>
    <lineage>
        <taxon>Bacteria</taxon>
        <taxon>Bacillati</taxon>
        <taxon>Bacillota</taxon>
        <taxon>Bacilli</taxon>
        <taxon>Bacillales</taxon>
        <taxon>Staphylococcaceae</taxon>
        <taxon>Mammaliicoccus</taxon>
    </lineage>
</organism>
<evidence type="ECO:0000259" key="6">
    <source>
        <dbReference type="Pfam" id="PF00155"/>
    </source>
</evidence>
<comment type="caution">
    <text evidence="7">The sequence shown here is derived from an EMBL/GenBank/DDBJ whole genome shotgun (WGS) entry which is preliminary data.</text>
</comment>
<dbReference type="EC" id="4.4.1.13" evidence="2"/>
<dbReference type="Gene3D" id="3.40.640.10">
    <property type="entry name" value="Type I PLP-dependent aspartate aminotransferase-like (Major domain)"/>
    <property type="match status" value="1"/>
</dbReference>
<accession>A0ABS6H2B4</accession>
<dbReference type="InterPro" id="IPR027619">
    <property type="entry name" value="C-S_lyase_PatB-like"/>
</dbReference>
<reference evidence="7 8" key="1">
    <citation type="submission" date="2021-06" db="EMBL/GenBank/DDBJ databases">
        <title>Staphylococcus lentus K169 genome sequencing.</title>
        <authorList>
            <person name="Sundareshan S."/>
            <person name="Akhila D.S."/>
            <person name="Prachi D."/>
            <person name="Sivakumar R."/>
            <person name="Rajendhran J."/>
            <person name="Isloor S."/>
            <person name="Hegde N.R."/>
        </authorList>
    </citation>
    <scope>NUCLEOTIDE SEQUENCE [LARGE SCALE GENOMIC DNA]</scope>
    <source>
        <strain evidence="7 8">K169</strain>
    </source>
</reference>
<sequence>MYNFDEVINREGTNCTQWDYVQDRFGQSGLLPFTISDTDFALPKQVIQRLNERMSHPVFGYTRWNHKEFKNSIETWYQKRFNIKIEKDWIYYTPTVIYAISQLIKMKSNENDGVIIQTPAYDAFFNVIKENNRTVVQNDLIYKDGYYSIDFIYLEELLSKSNNKILLLCSPHNPTGRVWSVDELTTLIELCRKHDVYIISDEIHMDIVRKEYNHIPLFKKSTENIAIVTSGSKTFNFPGLLFAYVLIPDLEDGNIFLRYLKQRDGLSSPSIMGMEATITAYNECSEWVEELNNYIDENIKLVQEYLEKNLPDIKLVYPESTYLLWLDISGLNMTMDELQERLIKIGNVAIMDGKTYGGNGQLFLRYNIGCPKSKVLEGLNRLKLSIYKG</sequence>